<dbReference type="Gene3D" id="3.40.50.2300">
    <property type="match status" value="2"/>
</dbReference>
<reference evidence="3" key="1">
    <citation type="submission" date="2018-03" db="EMBL/GenBank/DDBJ databases">
        <title>Genomic analysis of the strain SH-1 isolated from shrimp intestine.</title>
        <authorList>
            <person name="Kim Y.-S."/>
            <person name="Kim S.-E."/>
            <person name="Kim K.-H."/>
        </authorList>
    </citation>
    <scope>NUCLEOTIDE SEQUENCE [LARGE SCALE GENOMIC DNA]</scope>
    <source>
        <strain evidence="3">SH-1</strain>
    </source>
</reference>
<keyword evidence="3" id="KW-1185">Reference proteome</keyword>
<dbReference type="InterPro" id="IPR051010">
    <property type="entry name" value="BCAA_transport"/>
</dbReference>
<accession>A0A2S0MV39</accession>
<dbReference type="EMBL" id="CP027665">
    <property type="protein sequence ID" value="AVO39756.1"/>
    <property type="molecule type" value="Genomic_DNA"/>
</dbReference>
<gene>
    <name evidence="2" type="ORF">C6Y53_11305</name>
</gene>
<dbReference type="CDD" id="cd06268">
    <property type="entry name" value="PBP1_ABC_transporter_LIVBP-like"/>
    <property type="match status" value="1"/>
</dbReference>
<dbReference type="SUPFAM" id="SSF53822">
    <property type="entry name" value="Periplasmic binding protein-like I"/>
    <property type="match status" value="1"/>
</dbReference>
<dbReference type="AlphaFoldDB" id="A0A2S0MV39"/>
<dbReference type="PANTHER" id="PTHR30483">
    <property type="entry name" value="LEUCINE-SPECIFIC-BINDING PROTEIN"/>
    <property type="match status" value="1"/>
</dbReference>
<evidence type="ECO:0000313" key="2">
    <source>
        <dbReference type="EMBL" id="AVO39756.1"/>
    </source>
</evidence>
<name>A0A2S0MV39_9RHOB</name>
<proteinExistence type="predicted"/>
<organism evidence="2 3">
    <name type="scientific">Pukyongiella litopenaei</name>
    <dbReference type="NCBI Taxonomy" id="2605946"/>
    <lineage>
        <taxon>Bacteria</taxon>
        <taxon>Pseudomonadati</taxon>
        <taxon>Pseudomonadota</taxon>
        <taxon>Alphaproteobacteria</taxon>
        <taxon>Rhodobacterales</taxon>
        <taxon>Paracoccaceae</taxon>
        <taxon>Pukyongiella</taxon>
    </lineage>
</organism>
<dbReference type="PANTHER" id="PTHR30483:SF6">
    <property type="entry name" value="PERIPLASMIC BINDING PROTEIN OF ABC TRANSPORTER FOR NATURAL AMINO ACIDS"/>
    <property type="match status" value="1"/>
</dbReference>
<evidence type="ECO:0000256" key="1">
    <source>
        <dbReference type="ARBA" id="ARBA00022970"/>
    </source>
</evidence>
<evidence type="ECO:0000313" key="3">
    <source>
        <dbReference type="Proteomes" id="UP000237655"/>
    </source>
</evidence>
<dbReference type="InterPro" id="IPR022478">
    <property type="entry name" value="ABC_transptr_sub-bd_PQQ"/>
</dbReference>
<protein>
    <submittedName>
        <fullName evidence="2">Branched-chain amino acid ABC transporter substrate-binding protein</fullName>
    </submittedName>
</protein>
<keyword evidence="1" id="KW-0813">Transport</keyword>
<dbReference type="Proteomes" id="UP000237655">
    <property type="component" value="Chromosome"/>
</dbReference>
<dbReference type="GO" id="GO:0006865">
    <property type="term" value="P:amino acid transport"/>
    <property type="evidence" value="ECO:0007669"/>
    <property type="project" value="UniProtKB-KW"/>
</dbReference>
<keyword evidence="1" id="KW-0029">Amino-acid transport</keyword>
<dbReference type="KEGG" id="thas:C6Y53_11305"/>
<sequence>MRWMICLGFLVLSGPALAELSLPVGYLERQMERPPVLSNLDPVPHDLGAAGAALGIDDNRTTGQFLGHGYELDTVRVAPGEDVVAAAARMLEQTRFLVIDAPAADLLAIADLPEAQGAILFNASAPDTSLREGDCRGNLFHTIPSAAMRADALLQFLQYRRWTALAMISGPHDADVAFADALRRAAVKFGMEIGVEQTWSFDADMRRNAAQEVPLFTQDLGDHDVLLVVDERDDYARYIPYNTWLPRPVAGSDGIVPVAWSRVVEQWGAAQLQGRFSDAAGRDMRSVDYAAWAAVRALGEAVTRTGSDDPATLRAFLLSDAFELAGFKGRPLSFRAWNGQLRQPIPLVTSRALVAQAPLDGFLHQHNEMDTLGIDAPESTCTRFED</sequence>
<dbReference type="InterPro" id="IPR028082">
    <property type="entry name" value="Peripla_BP_I"/>
</dbReference>
<dbReference type="NCBIfam" id="TIGR03863">
    <property type="entry name" value="PQQ_ABC_bind"/>
    <property type="match status" value="1"/>
</dbReference>